<protein>
    <recommendedName>
        <fullName evidence="6">HAT C-terminal dimerisation domain-containing protein</fullName>
    </recommendedName>
</protein>
<comment type="subcellular location">
    <subcellularLocation>
        <location evidence="1">Nucleus</location>
    </subcellularLocation>
</comment>
<dbReference type="EMBL" id="KN837241">
    <property type="protein sequence ID" value="KIJ31507.1"/>
    <property type="molecule type" value="Genomic_DNA"/>
</dbReference>
<keyword evidence="3" id="KW-0863">Zinc-finger</keyword>
<proteinExistence type="predicted"/>
<keyword evidence="2" id="KW-0479">Metal-binding</keyword>
<gene>
    <name evidence="7" type="ORF">M422DRAFT_140563</name>
</gene>
<evidence type="ECO:0000256" key="4">
    <source>
        <dbReference type="ARBA" id="ARBA00022833"/>
    </source>
</evidence>
<dbReference type="InterPro" id="IPR012337">
    <property type="entry name" value="RNaseH-like_sf"/>
</dbReference>
<dbReference type="HOGENOM" id="CLU_009123_4_3_1"/>
<reference evidence="7 8" key="1">
    <citation type="submission" date="2014-06" db="EMBL/GenBank/DDBJ databases">
        <title>Evolutionary Origins and Diversification of the Mycorrhizal Mutualists.</title>
        <authorList>
            <consortium name="DOE Joint Genome Institute"/>
            <consortium name="Mycorrhizal Genomics Consortium"/>
            <person name="Kohler A."/>
            <person name="Kuo A."/>
            <person name="Nagy L.G."/>
            <person name="Floudas D."/>
            <person name="Copeland A."/>
            <person name="Barry K.W."/>
            <person name="Cichocki N."/>
            <person name="Veneault-Fourrey C."/>
            <person name="LaButti K."/>
            <person name="Lindquist E.A."/>
            <person name="Lipzen A."/>
            <person name="Lundell T."/>
            <person name="Morin E."/>
            <person name="Murat C."/>
            <person name="Riley R."/>
            <person name="Ohm R."/>
            <person name="Sun H."/>
            <person name="Tunlid A."/>
            <person name="Henrissat B."/>
            <person name="Grigoriev I.V."/>
            <person name="Hibbett D.S."/>
            <person name="Martin F."/>
        </authorList>
    </citation>
    <scope>NUCLEOTIDE SEQUENCE [LARGE SCALE GENOMIC DNA]</scope>
    <source>
        <strain evidence="7 8">SS14</strain>
    </source>
</reference>
<dbReference type="Proteomes" id="UP000054279">
    <property type="component" value="Unassembled WGS sequence"/>
</dbReference>
<feature type="non-terminal residue" evidence="7">
    <location>
        <position position="1"/>
    </location>
</feature>
<dbReference type="InterPro" id="IPR052035">
    <property type="entry name" value="ZnF_BED_domain_contain"/>
</dbReference>
<dbReference type="AlphaFoldDB" id="A0A0C9UQX6"/>
<feature type="non-terminal residue" evidence="7">
    <location>
        <position position="226"/>
    </location>
</feature>
<dbReference type="GO" id="GO:0008270">
    <property type="term" value="F:zinc ion binding"/>
    <property type="evidence" value="ECO:0007669"/>
    <property type="project" value="UniProtKB-KW"/>
</dbReference>
<evidence type="ECO:0000256" key="2">
    <source>
        <dbReference type="ARBA" id="ARBA00022723"/>
    </source>
</evidence>
<organism evidence="7 8">
    <name type="scientific">Sphaerobolus stellatus (strain SS14)</name>
    <dbReference type="NCBI Taxonomy" id="990650"/>
    <lineage>
        <taxon>Eukaryota</taxon>
        <taxon>Fungi</taxon>
        <taxon>Dikarya</taxon>
        <taxon>Basidiomycota</taxon>
        <taxon>Agaricomycotina</taxon>
        <taxon>Agaricomycetes</taxon>
        <taxon>Phallomycetidae</taxon>
        <taxon>Geastrales</taxon>
        <taxon>Sphaerobolaceae</taxon>
        <taxon>Sphaerobolus</taxon>
    </lineage>
</organism>
<evidence type="ECO:0000256" key="5">
    <source>
        <dbReference type="ARBA" id="ARBA00023242"/>
    </source>
</evidence>
<keyword evidence="5" id="KW-0539">Nucleus</keyword>
<keyword evidence="8" id="KW-1185">Reference proteome</keyword>
<dbReference type="InterPro" id="IPR008906">
    <property type="entry name" value="HATC_C_dom"/>
</dbReference>
<evidence type="ECO:0000259" key="6">
    <source>
        <dbReference type="Pfam" id="PF05699"/>
    </source>
</evidence>
<dbReference type="SUPFAM" id="SSF53098">
    <property type="entry name" value="Ribonuclease H-like"/>
    <property type="match status" value="1"/>
</dbReference>
<dbReference type="PANTHER" id="PTHR46481:SF10">
    <property type="entry name" value="ZINC FINGER BED DOMAIN-CONTAINING PROTEIN 39"/>
    <property type="match status" value="1"/>
</dbReference>
<dbReference type="PANTHER" id="PTHR46481">
    <property type="entry name" value="ZINC FINGER BED DOMAIN-CONTAINING PROTEIN 4"/>
    <property type="match status" value="1"/>
</dbReference>
<accession>A0A0C9UQX6</accession>
<keyword evidence="4" id="KW-0862">Zinc</keyword>
<dbReference type="OrthoDB" id="1715602at2759"/>
<name>A0A0C9UQX6_SPHS4</name>
<sequence>PLVHTVIAYINTLTEALDEYRLGKDMPAVHIAAAHGRCIINKYYARTDETIIIRIAIILFPPYKSAFFHQAEWEDEWIDEAINLVRQEWKNYKPQDFGSEHRENSKKSYFDKIDSFASKSSVDELEQYLSTPTIALEGDDPIKYWSKLLAGGSKLARMALDFLTCPATSVYTERSFSWGSLTVTKKRHSLSDDFTCSATVLSSWSCIPDLIPADDLIQAFNDKSIR</sequence>
<evidence type="ECO:0000256" key="1">
    <source>
        <dbReference type="ARBA" id="ARBA00004123"/>
    </source>
</evidence>
<dbReference type="GO" id="GO:0005634">
    <property type="term" value="C:nucleus"/>
    <property type="evidence" value="ECO:0007669"/>
    <property type="project" value="UniProtKB-SubCell"/>
</dbReference>
<feature type="domain" description="HAT C-terminal dimerisation" evidence="6">
    <location>
        <begin position="124"/>
        <end position="204"/>
    </location>
</feature>
<evidence type="ECO:0000256" key="3">
    <source>
        <dbReference type="ARBA" id="ARBA00022771"/>
    </source>
</evidence>
<evidence type="ECO:0000313" key="8">
    <source>
        <dbReference type="Proteomes" id="UP000054279"/>
    </source>
</evidence>
<evidence type="ECO:0000313" key="7">
    <source>
        <dbReference type="EMBL" id="KIJ31507.1"/>
    </source>
</evidence>
<dbReference type="Pfam" id="PF05699">
    <property type="entry name" value="Dimer_Tnp_hAT"/>
    <property type="match status" value="1"/>
</dbReference>
<dbReference type="GO" id="GO:0046983">
    <property type="term" value="F:protein dimerization activity"/>
    <property type="evidence" value="ECO:0007669"/>
    <property type="project" value="InterPro"/>
</dbReference>